<dbReference type="SMART" id="SM00066">
    <property type="entry name" value="GAL4"/>
    <property type="match status" value="1"/>
</dbReference>
<evidence type="ECO:0000256" key="6">
    <source>
        <dbReference type="ARBA" id="ARBA00023242"/>
    </source>
</evidence>
<keyword evidence="6" id="KW-0539">Nucleus</keyword>
<dbReference type="SUPFAM" id="SSF57701">
    <property type="entry name" value="Zn2/Cys6 DNA-binding domain"/>
    <property type="match status" value="1"/>
</dbReference>
<dbReference type="InterPro" id="IPR001138">
    <property type="entry name" value="Zn2Cys6_DnaBD"/>
</dbReference>
<dbReference type="GO" id="GO:0009410">
    <property type="term" value="P:response to xenobiotic stimulus"/>
    <property type="evidence" value="ECO:0007669"/>
    <property type="project" value="TreeGrafter"/>
</dbReference>
<dbReference type="GO" id="GO:0003677">
    <property type="term" value="F:DNA binding"/>
    <property type="evidence" value="ECO:0007669"/>
    <property type="project" value="UniProtKB-KW"/>
</dbReference>
<dbReference type="CDD" id="cd12148">
    <property type="entry name" value="fungal_TF_MHR"/>
    <property type="match status" value="1"/>
</dbReference>
<comment type="caution">
    <text evidence="9">The sequence shown here is derived from an EMBL/GenBank/DDBJ whole genome shotgun (WGS) entry which is preliminary data.</text>
</comment>
<dbReference type="Pfam" id="PF04082">
    <property type="entry name" value="Fungal_trans"/>
    <property type="match status" value="1"/>
</dbReference>
<gene>
    <name evidence="9" type="ORF">PG999_005350</name>
</gene>
<reference evidence="9 10" key="1">
    <citation type="submission" date="2023-01" db="EMBL/GenBank/DDBJ databases">
        <title>Analysis of 21 Apiospora genomes using comparative genomics revels a genus with tremendous synthesis potential of carbohydrate active enzymes and secondary metabolites.</title>
        <authorList>
            <person name="Sorensen T."/>
        </authorList>
    </citation>
    <scope>NUCLEOTIDE SEQUENCE [LARGE SCALE GENOMIC DNA]</scope>
    <source>
        <strain evidence="9 10">CBS 117206</strain>
    </source>
</reference>
<feature type="compositionally biased region" description="Low complexity" evidence="7">
    <location>
        <begin position="364"/>
        <end position="373"/>
    </location>
</feature>
<dbReference type="PROSITE" id="PS00463">
    <property type="entry name" value="ZN2_CY6_FUNGAL_1"/>
    <property type="match status" value="1"/>
</dbReference>
<evidence type="ECO:0000256" key="5">
    <source>
        <dbReference type="ARBA" id="ARBA00023163"/>
    </source>
</evidence>
<dbReference type="CDD" id="cd00067">
    <property type="entry name" value="GAL4"/>
    <property type="match status" value="1"/>
</dbReference>
<dbReference type="AlphaFoldDB" id="A0AAW0R1W5"/>
<dbReference type="PANTHER" id="PTHR31779:SF5">
    <property type="entry name" value="ZN(II)2CYS6 TRANSCRIPTION FACTOR (EUROFUNG)"/>
    <property type="match status" value="1"/>
</dbReference>
<dbReference type="GO" id="GO:0000981">
    <property type="term" value="F:DNA-binding transcription factor activity, RNA polymerase II-specific"/>
    <property type="evidence" value="ECO:0007669"/>
    <property type="project" value="InterPro"/>
</dbReference>
<evidence type="ECO:0000256" key="1">
    <source>
        <dbReference type="ARBA" id="ARBA00022723"/>
    </source>
</evidence>
<dbReference type="Pfam" id="PF20150">
    <property type="entry name" value="2EXR"/>
    <property type="match status" value="1"/>
</dbReference>
<dbReference type="EMBL" id="JAQQWP010000004">
    <property type="protein sequence ID" value="KAK8121230.1"/>
    <property type="molecule type" value="Genomic_DNA"/>
</dbReference>
<keyword evidence="2" id="KW-0862">Zinc</keyword>
<keyword evidence="5" id="KW-0804">Transcription</keyword>
<evidence type="ECO:0000256" key="7">
    <source>
        <dbReference type="SAM" id="MobiDB-lite"/>
    </source>
</evidence>
<proteinExistence type="predicted"/>
<dbReference type="Gene3D" id="4.10.240.10">
    <property type="entry name" value="Zn(2)-C6 fungal-type DNA-binding domain"/>
    <property type="match status" value="1"/>
</dbReference>
<dbReference type="Proteomes" id="UP001392437">
    <property type="component" value="Unassembled WGS sequence"/>
</dbReference>
<protein>
    <recommendedName>
        <fullName evidence="8">Zn(2)-C6 fungal-type domain-containing protein</fullName>
    </recommendedName>
</protein>
<evidence type="ECO:0000256" key="4">
    <source>
        <dbReference type="ARBA" id="ARBA00023125"/>
    </source>
</evidence>
<dbReference type="GO" id="GO:0006351">
    <property type="term" value="P:DNA-templated transcription"/>
    <property type="evidence" value="ECO:0007669"/>
    <property type="project" value="InterPro"/>
</dbReference>
<dbReference type="InterPro" id="IPR045518">
    <property type="entry name" value="2EXR"/>
</dbReference>
<organism evidence="9 10">
    <name type="scientific">Apiospora kogelbergensis</name>
    <dbReference type="NCBI Taxonomy" id="1337665"/>
    <lineage>
        <taxon>Eukaryota</taxon>
        <taxon>Fungi</taxon>
        <taxon>Dikarya</taxon>
        <taxon>Ascomycota</taxon>
        <taxon>Pezizomycotina</taxon>
        <taxon>Sordariomycetes</taxon>
        <taxon>Xylariomycetidae</taxon>
        <taxon>Amphisphaeriales</taxon>
        <taxon>Apiosporaceae</taxon>
        <taxon>Apiospora</taxon>
    </lineage>
</organism>
<evidence type="ECO:0000256" key="2">
    <source>
        <dbReference type="ARBA" id="ARBA00022833"/>
    </source>
</evidence>
<feature type="region of interest" description="Disordered" evidence="7">
    <location>
        <begin position="358"/>
        <end position="378"/>
    </location>
</feature>
<dbReference type="PROSITE" id="PS50048">
    <property type="entry name" value="ZN2_CY6_FUNGAL_2"/>
    <property type="match status" value="1"/>
</dbReference>
<accession>A0AAW0R1W5</accession>
<dbReference type="PANTHER" id="PTHR31779">
    <property type="entry name" value="2-NITROPROPANE DIOXYGENASE FAMILY, PUTATIVE (AFU_ORTHOLOGUE AFUA_2G17430)-RELATED"/>
    <property type="match status" value="1"/>
</dbReference>
<dbReference type="InterPro" id="IPR007219">
    <property type="entry name" value="XnlR_reg_dom"/>
</dbReference>
<keyword evidence="1" id="KW-0479">Metal-binding</keyword>
<dbReference type="InterPro" id="IPR036864">
    <property type="entry name" value="Zn2-C6_fun-type_DNA-bd_sf"/>
</dbReference>
<name>A0AAW0R1W5_9PEZI</name>
<sequence>MAATFTLFPNLAPELRHHIWRKTLPEDVGPALYFYRKRGCWGPRRITKAVHGYQHANEDHNLALDFRLDLLGHDQQFDVPIFFVNREARAIARAWLDTHNISIRPQGNGGILFSRPFSSEADALYVPDDRWEDFCLEAVDRLSEPDLAGKSVDLHSSLKAVAVSDSLFQQKDVISQLPEAERWYEGLDVLYVVIGPQPGGEIGPWRCSLDGLDGGAFVWDREKEGFLFQAGSATPEKTLYHRIQTAAERGLRDPLIECDLESFKPYLPRIRFPLSQPSQFPADTSRMETPNRKRARLACQPCRERKRKCDGRDPCKMCFDFGYECQYQVRTKASQPPAPPTQAPPNVAIGLQALPRGVAGPVQSPSTSAAPSAQDGLRRRVEANSGATTVRRLGLKMDPTRAPRLNLFGWNIGSRNLSSGVPAASAIPITDITSLEHMKVLAHVYFDKLDPCYGFIDKQMFFQRLDARWSVELEPSVYDSVLAGVAALGYMFSQRNATVTELHLVQSARSILDSHIFSNSVSLDLLTGWLLRTVHLRLTDSPHATWIASSTLMHLIEALGLHTDVELDSASRFPPSAQCEPDLKRRIVGVAHHLNAWTSFDLGLSRVLFQTNDLPLPPAPKLGDYTAELIRLLPTSVSLDPSIAAEDTDLILTLSHILNGTHTQPPSVMAQTNLVLCIVRRILSQNLDMSNLAEQVLGLLRKALGCAQSMVQDCSPWHQVANVPFHIICVLLIMDTRSSLALLPEAIQTLGYVASTYDTETMREAKSTAYLLVLLHQQRRKDDLAVFSKALLDNQPESLPSQSPTDVNISEDHAWLEALVADLPSLRDTDLDEFLNTDMIAGSPLFFGA</sequence>
<evidence type="ECO:0000259" key="8">
    <source>
        <dbReference type="PROSITE" id="PS50048"/>
    </source>
</evidence>
<evidence type="ECO:0000313" key="10">
    <source>
        <dbReference type="Proteomes" id="UP001392437"/>
    </source>
</evidence>
<dbReference type="GO" id="GO:0008270">
    <property type="term" value="F:zinc ion binding"/>
    <property type="evidence" value="ECO:0007669"/>
    <property type="project" value="InterPro"/>
</dbReference>
<evidence type="ECO:0000256" key="3">
    <source>
        <dbReference type="ARBA" id="ARBA00023015"/>
    </source>
</evidence>
<dbReference type="Pfam" id="PF00172">
    <property type="entry name" value="Zn_clus"/>
    <property type="match status" value="1"/>
</dbReference>
<feature type="domain" description="Zn(2)-C6 fungal-type" evidence="8">
    <location>
        <begin position="298"/>
        <end position="327"/>
    </location>
</feature>
<keyword evidence="3" id="KW-0805">Transcription regulation</keyword>
<keyword evidence="10" id="KW-1185">Reference proteome</keyword>
<dbReference type="InterPro" id="IPR052478">
    <property type="entry name" value="Metabolite_Synth_Reg"/>
</dbReference>
<keyword evidence="4" id="KW-0238">DNA-binding</keyword>
<evidence type="ECO:0000313" key="9">
    <source>
        <dbReference type="EMBL" id="KAK8121230.1"/>
    </source>
</evidence>